<dbReference type="EMBL" id="PRLB01000010">
    <property type="protein sequence ID" value="RAW53545.1"/>
    <property type="molecule type" value="Genomic_DNA"/>
</dbReference>
<protein>
    <recommendedName>
        <fullName evidence="4">Lipoprotein</fullName>
    </recommendedName>
</protein>
<evidence type="ECO:0000313" key="2">
    <source>
        <dbReference type="EMBL" id="RAW53545.1"/>
    </source>
</evidence>
<evidence type="ECO:0008006" key="4">
    <source>
        <dbReference type="Google" id="ProtNLM"/>
    </source>
</evidence>
<feature type="signal peptide" evidence="1">
    <location>
        <begin position="1"/>
        <end position="25"/>
    </location>
</feature>
<comment type="caution">
    <text evidence="2">The sequence shown here is derived from an EMBL/GenBank/DDBJ whole genome shotgun (WGS) entry which is preliminary data.</text>
</comment>
<proteinExistence type="predicted"/>
<keyword evidence="1" id="KW-0732">Signal</keyword>
<dbReference type="PROSITE" id="PS51257">
    <property type="entry name" value="PROKAR_LIPOPROTEIN"/>
    <property type="match status" value="1"/>
</dbReference>
<dbReference type="Proteomes" id="UP000251144">
    <property type="component" value="Unassembled WGS sequence"/>
</dbReference>
<dbReference type="AlphaFoldDB" id="A0A329TWB2"/>
<organism evidence="2 3">
    <name type="scientific">Faecalibacterium prausnitzii</name>
    <dbReference type="NCBI Taxonomy" id="853"/>
    <lineage>
        <taxon>Bacteria</taxon>
        <taxon>Bacillati</taxon>
        <taxon>Bacillota</taxon>
        <taxon>Clostridia</taxon>
        <taxon>Eubacteriales</taxon>
        <taxon>Oscillospiraceae</taxon>
        <taxon>Faecalibacterium</taxon>
    </lineage>
</organism>
<reference evidence="2 3" key="1">
    <citation type="submission" date="2018-02" db="EMBL/GenBank/DDBJ databases">
        <title>Complete genome sequencing of Faecalibacterium prausnitzii strains isolated from the human gut.</title>
        <authorList>
            <person name="Fitzgerald B.C."/>
            <person name="Shkoporov A.N."/>
            <person name="Ross P.R."/>
            <person name="Hill C."/>
        </authorList>
    </citation>
    <scope>NUCLEOTIDE SEQUENCE [LARGE SCALE GENOMIC DNA]</scope>
    <source>
        <strain evidence="2 3">APC942/32-1</strain>
    </source>
</reference>
<gene>
    <name evidence="2" type="ORF">C4N26_10290</name>
</gene>
<sequence>MKMLKRILAAVAASAVSLCIFTACGSDPKYDTSIFINTVRARTGYNVKESKALDDALQVGMDALDPNVDYSTTNEDPDYKGHEQTAYDAIKAKLGDPGATKYQYVKSGSLRGNLRYFAQNGESPVAAYAIYNAPLRDFDKEYKELNSAQLYEASGTYINNQKHFFNSNSNHQTVGGKTASYVPEEISVMVKTITVNGKKAPYVFVLLKGTMSIDS</sequence>
<evidence type="ECO:0000256" key="1">
    <source>
        <dbReference type="SAM" id="SignalP"/>
    </source>
</evidence>
<evidence type="ECO:0000313" key="3">
    <source>
        <dbReference type="Proteomes" id="UP000251144"/>
    </source>
</evidence>
<dbReference type="RefSeq" id="WP_158401326.1">
    <property type="nucleotide sequence ID" value="NZ_PRLB01000010.1"/>
</dbReference>
<name>A0A329TWB2_9FIRM</name>
<feature type="chain" id="PRO_5016293639" description="Lipoprotein" evidence="1">
    <location>
        <begin position="26"/>
        <end position="215"/>
    </location>
</feature>
<accession>A0A329TWB2</accession>